<dbReference type="InterPro" id="IPR006139">
    <property type="entry name" value="D-isomer_2_OHA_DH_cat_dom"/>
</dbReference>
<dbReference type="InterPro" id="IPR002912">
    <property type="entry name" value="ACT_dom"/>
</dbReference>
<keyword evidence="6 9" id="KW-0520">NAD</keyword>
<name>A0A5R9GQU4_9PROT</name>
<comment type="pathway">
    <text evidence="2 9">Amino-acid biosynthesis; L-serine biosynthesis; L-serine from 3-phospho-D-glycerate: step 1/3.</text>
</comment>
<dbReference type="InterPro" id="IPR045626">
    <property type="entry name" value="PGDH_ASB_dom"/>
</dbReference>
<evidence type="ECO:0000259" key="10">
    <source>
        <dbReference type="PROSITE" id="PS51671"/>
    </source>
</evidence>
<dbReference type="SUPFAM" id="SSF52283">
    <property type="entry name" value="Formate/glycerate dehydrogenase catalytic domain-like"/>
    <property type="match status" value="1"/>
</dbReference>
<dbReference type="Gene3D" id="3.30.70.260">
    <property type="match status" value="1"/>
</dbReference>
<dbReference type="OrthoDB" id="9805416at2"/>
<dbReference type="EMBL" id="VBRY01000004">
    <property type="protein sequence ID" value="TLS67958.1"/>
    <property type="molecule type" value="Genomic_DNA"/>
</dbReference>
<dbReference type="PROSITE" id="PS00671">
    <property type="entry name" value="D_2_HYDROXYACID_DH_3"/>
    <property type="match status" value="1"/>
</dbReference>
<dbReference type="InterPro" id="IPR045865">
    <property type="entry name" value="ACT-like_dom_sf"/>
</dbReference>
<keyword evidence="5 9" id="KW-0560">Oxidoreductase</keyword>
<gene>
    <name evidence="11" type="ORF">FEF65_05810</name>
</gene>
<dbReference type="GO" id="GO:0006564">
    <property type="term" value="P:L-serine biosynthetic process"/>
    <property type="evidence" value="ECO:0007669"/>
    <property type="project" value="UniProtKB-UniRule"/>
</dbReference>
<keyword evidence="9" id="KW-0028">Amino-acid biosynthesis</keyword>
<evidence type="ECO:0000313" key="12">
    <source>
        <dbReference type="Proteomes" id="UP000306585"/>
    </source>
</evidence>
<dbReference type="Gene3D" id="3.40.50.720">
    <property type="entry name" value="NAD(P)-binding Rossmann-like Domain"/>
    <property type="match status" value="2"/>
</dbReference>
<protein>
    <recommendedName>
        <fullName evidence="4 9">D-3-phosphoglycerate dehydrogenase</fullName>
        <ecNumber evidence="9">1.1.1.95</ecNumber>
    </recommendedName>
</protein>
<dbReference type="PANTHER" id="PTHR42938">
    <property type="entry name" value="FORMATE DEHYDROGENASE 1"/>
    <property type="match status" value="1"/>
</dbReference>
<comment type="catalytic activity">
    <reaction evidence="7">
        <text>(R)-2-hydroxyglutarate + NAD(+) = 2-oxoglutarate + NADH + H(+)</text>
        <dbReference type="Rhea" id="RHEA:49612"/>
        <dbReference type="ChEBI" id="CHEBI:15378"/>
        <dbReference type="ChEBI" id="CHEBI:15801"/>
        <dbReference type="ChEBI" id="CHEBI:16810"/>
        <dbReference type="ChEBI" id="CHEBI:57540"/>
        <dbReference type="ChEBI" id="CHEBI:57945"/>
        <dbReference type="EC" id="1.1.1.399"/>
    </reaction>
</comment>
<dbReference type="SUPFAM" id="SSF51735">
    <property type="entry name" value="NAD(P)-binding Rossmann-fold domains"/>
    <property type="match status" value="1"/>
</dbReference>
<dbReference type="FunFam" id="3.40.50.720:FF:000021">
    <property type="entry name" value="D-3-phosphoglycerate dehydrogenase"/>
    <property type="match status" value="1"/>
</dbReference>
<evidence type="ECO:0000256" key="7">
    <source>
        <dbReference type="ARBA" id="ARBA00048126"/>
    </source>
</evidence>
<keyword evidence="9" id="KW-0718">Serine biosynthesis</keyword>
<dbReference type="PROSITE" id="PS51671">
    <property type="entry name" value="ACT"/>
    <property type="match status" value="1"/>
</dbReference>
<dbReference type="EC" id="1.1.1.95" evidence="9"/>
<dbReference type="Pfam" id="PF19304">
    <property type="entry name" value="PGDH_inter"/>
    <property type="match status" value="1"/>
</dbReference>
<dbReference type="SUPFAM" id="SSF55021">
    <property type="entry name" value="ACT-like"/>
    <property type="match status" value="1"/>
</dbReference>
<comment type="catalytic activity">
    <reaction evidence="8 9">
        <text>(2R)-3-phosphoglycerate + NAD(+) = 3-phosphooxypyruvate + NADH + H(+)</text>
        <dbReference type="Rhea" id="RHEA:12641"/>
        <dbReference type="ChEBI" id="CHEBI:15378"/>
        <dbReference type="ChEBI" id="CHEBI:18110"/>
        <dbReference type="ChEBI" id="CHEBI:57540"/>
        <dbReference type="ChEBI" id="CHEBI:57945"/>
        <dbReference type="ChEBI" id="CHEBI:58272"/>
        <dbReference type="EC" id="1.1.1.95"/>
    </reaction>
</comment>
<evidence type="ECO:0000313" key="11">
    <source>
        <dbReference type="EMBL" id="TLS67958.1"/>
    </source>
</evidence>
<dbReference type="InterPro" id="IPR029009">
    <property type="entry name" value="ASB_dom_sf"/>
</dbReference>
<keyword evidence="12" id="KW-1185">Reference proteome</keyword>
<evidence type="ECO:0000256" key="9">
    <source>
        <dbReference type="RuleBase" id="RU363003"/>
    </source>
</evidence>
<evidence type="ECO:0000256" key="5">
    <source>
        <dbReference type="ARBA" id="ARBA00023002"/>
    </source>
</evidence>
<dbReference type="InterPro" id="IPR036291">
    <property type="entry name" value="NAD(P)-bd_dom_sf"/>
</dbReference>
<dbReference type="PANTHER" id="PTHR42938:SF47">
    <property type="entry name" value="HYDROXYPYRUVATE REDUCTASE"/>
    <property type="match status" value="1"/>
</dbReference>
<feature type="domain" description="ACT" evidence="10">
    <location>
        <begin position="454"/>
        <end position="526"/>
    </location>
</feature>
<evidence type="ECO:0000256" key="3">
    <source>
        <dbReference type="ARBA" id="ARBA00005854"/>
    </source>
</evidence>
<proteinExistence type="inferred from homology"/>
<dbReference type="InterPro" id="IPR006140">
    <property type="entry name" value="D-isomer_DH_NAD-bd"/>
</dbReference>
<dbReference type="UniPathway" id="UPA00135">
    <property type="reaction ID" value="UER00196"/>
</dbReference>
<dbReference type="RefSeq" id="WP_138238855.1">
    <property type="nucleotide sequence ID" value="NZ_VBRY01000004.1"/>
</dbReference>
<comment type="caution">
    <text evidence="11">The sequence shown here is derived from an EMBL/GenBank/DDBJ whole genome shotgun (WGS) entry which is preliminary data.</text>
</comment>
<dbReference type="SUPFAM" id="SSF143548">
    <property type="entry name" value="Serine metabolism enzymes domain"/>
    <property type="match status" value="1"/>
</dbReference>
<dbReference type="CDD" id="cd12173">
    <property type="entry name" value="PGDH_4"/>
    <property type="match status" value="1"/>
</dbReference>
<dbReference type="GO" id="GO:0051287">
    <property type="term" value="F:NAD binding"/>
    <property type="evidence" value="ECO:0007669"/>
    <property type="project" value="UniProtKB-UniRule"/>
</dbReference>
<comment type="similarity">
    <text evidence="3 9">Belongs to the D-isomer specific 2-hydroxyacid dehydrogenase family.</text>
</comment>
<evidence type="ECO:0000256" key="1">
    <source>
        <dbReference type="ARBA" id="ARBA00003800"/>
    </source>
</evidence>
<reference evidence="11 12" key="1">
    <citation type="journal article" date="2019" name="Appl. Environ. Microbiol.">
        <title>Environmental Evidence and Genomic Insight of Iron-oxidizing Bacteria Preference Towards More Corrosion Resistant Stainless Steel at Higher Salinities.</title>
        <authorList>
            <person name="Garrison C.E."/>
            <person name="Price K.A."/>
            <person name="Field E.K."/>
        </authorList>
    </citation>
    <scope>NUCLEOTIDE SEQUENCE [LARGE SCALE GENOMIC DNA]</scope>
    <source>
        <strain evidence="11 12">P3</strain>
    </source>
</reference>
<sequence>MAKVWIADKMSERAIEIFRARGVEVDYRPGLSDEEKLAIAGDYDGIAVRSSTTLKGALLDAAKRVKVIGRAGIGVDNIDVETCSRRGIVVMNTPFGNTITTAELAVAHIIAAARQIPQATASTRAGRWEKSRFMGMELTGKKAGVIGAGNIGAIVCDRLKGLHMGVYVYDPFISDERAAAMGVTKVATVAELAAMVDVLTIHVPLLPATRNLVDAQILASMKKGSIVVNCARGGIVNEDALYEACKSGHLRAAALDVFEHEPVREHPLFELENVSFTPHIGASTDEAQENVAVQIAEQMSQYLLAGAVSNAVNVPSLTEKEKRQLAPYLLLASRMGSFIGQTMRPGYSRLSLQFEGHAATVNRKPLVNAVLQGLLSRSMEEVNEVNAGMLARERGIELVETACEHSDNFSTLIRLQVEGDEGSRCVSGTLFDEKRPRLVSFDTCGIEVAPAGNLIFLQNEDRPGVIAAIGSILASADINIGDFRLGRREDVRNAVALIQVDSVPDEQVLAQLSELPNMLMVRFAELGEL</sequence>
<evidence type="ECO:0000256" key="4">
    <source>
        <dbReference type="ARBA" id="ARBA00021582"/>
    </source>
</evidence>
<comment type="function">
    <text evidence="1">Catalyzes the reversible oxidation of 3-phospho-D-glycerate to 3-phosphonooxypyruvate, the first step of the phosphorylated L-serine biosynthesis pathway. Also catalyzes the reversible oxidation of 2-hydroxyglutarate to 2-oxoglutarate.</text>
</comment>
<dbReference type="Pfam" id="PF00389">
    <property type="entry name" value="2-Hacid_dh"/>
    <property type="match status" value="1"/>
</dbReference>
<dbReference type="Pfam" id="PF01842">
    <property type="entry name" value="ACT"/>
    <property type="match status" value="1"/>
</dbReference>
<dbReference type="CDD" id="cd04902">
    <property type="entry name" value="ACT_3PGDH-xct"/>
    <property type="match status" value="1"/>
</dbReference>
<accession>A0A5R9GQU4</accession>
<evidence type="ECO:0000256" key="2">
    <source>
        <dbReference type="ARBA" id="ARBA00005216"/>
    </source>
</evidence>
<dbReference type="Proteomes" id="UP000306585">
    <property type="component" value="Unassembled WGS sequence"/>
</dbReference>
<dbReference type="PROSITE" id="PS00065">
    <property type="entry name" value="D_2_HYDROXYACID_DH_1"/>
    <property type="match status" value="1"/>
</dbReference>
<dbReference type="AlphaFoldDB" id="A0A5R9GQU4"/>
<evidence type="ECO:0000256" key="6">
    <source>
        <dbReference type="ARBA" id="ARBA00023027"/>
    </source>
</evidence>
<dbReference type="InterPro" id="IPR006236">
    <property type="entry name" value="PGDH"/>
</dbReference>
<dbReference type="InterPro" id="IPR029752">
    <property type="entry name" value="D-isomer_DH_CS1"/>
</dbReference>
<dbReference type="Gene3D" id="3.30.1330.90">
    <property type="entry name" value="D-3-phosphoglycerate dehydrogenase, domain 3"/>
    <property type="match status" value="1"/>
</dbReference>
<organism evidence="11 12">
    <name type="scientific">Mariprofundus erugo</name>
    <dbReference type="NCBI Taxonomy" id="2528639"/>
    <lineage>
        <taxon>Bacteria</taxon>
        <taxon>Pseudomonadati</taxon>
        <taxon>Pseudomonadota</taxon>
        <taxon>Candidatius Mariprofundia</taxon>
        <taxon>Mariprofundales</taxon>
        <taxon>Mariprofundaceae</taxon>
        <taxon>Mariprofundus</taxon>
    </lineage>
</organism>
<dbReference type="InterPro" id="IPR029753">
    <property type="entry name" value="D-isomer_DH_CS"/>
</dbReference>
<evidence type="ECO:0000256" key="8">
    <source>
        <dbReference type="ARBA" id="ARBA00048731"/>
    </source>
</evidence>
<dbReference type="NCBIfam" id="TIGR01327">
    <property type="entry name" value="PGDH"/>
    <property type="match status" value="1"/>
</dbReference>
<dbReference type="Pfam" id="PF02826">
    <property type="entry name" value="2-Hacid_dh_C"/>
    <property type="match status" value="1"/>
</dbReference>
<dbReference type="GO" id="GO:0004617">
    <property type="term" value="F:phosphoglycerate dehydrogenase activity"/>
    <property type="evidence" value="ECO:0007669"/>
    <property type="project" value="UniProtKB-UniRule"/>
</dbReference>